<name>A0A2I0X0J7_9ASPA</name>
<organism evidence="1 2">
    <name type="scientific">Dendrobium catenatum</name>
    <dbReference type="NCBI Taxonomy" id="906689"/>
    <lineage>
        <taxon>Eukaryota</taxon>
        <taxon>Viridiplantae</taxon>
        <taxon>Streptophyta</taxon>
        <taxon>Embryophyta</taxon>
        <taxon>Tracheophyta</taxon>
        <taxon>Spermatophyta</taxon>
        <taxon>Magnoliopsida</taxon>
        <taxon>Liliopsida</taxon>
        <taxon>Asparagales</taxon>
        <taxon>Orchidaceae</taxon>
        <taxon>Epidendroideae</taxon>
        <taxon>Malaxideae</taxon>
        <taxon>Dendrobiinae</taxon>
        <taxon>Dendrobium</taxon>
    </lineage>
</organism>
<dbReference type="PANTHER" id="PTHR31210">
    <property type="entry name" value="OS06G0731900 PROTEIN"/>
    <property type="match status" value="1"/>
</dbReference>
<reference evidence="1 2" key="1">
    <citation type="journal article" date="2016" name="Sci. Rep.">
        <title>The Dendrobium catenatum Lindl. genome sequence provides insights into polysaccharide synthase, floral development and adaptive evolution.</title>
        <authorList>
            <person name="Zhang G.Q."/>
            <person name="Xu Q."/>
            <person name="Bian C."/>
            <person name="Tsai W.C."/>
            <person name="Yeh C.M."/>
            <person name="Liu K.W."/>
            <person name="Yoshida K."/>
            <person name="Zhang L.S."/>
            <person name="Chang S.B."/>
            <person name="Chen F."/>
            <person name="Shi Y."/>
            <person name="Su Y.Y."/>
            <person name="Zhang Y.Q."/>
            <person name="Chen L.J."/>
            <person name="Yin Y."/>
            <person name="Lin M."/>
            <person name="Huang H."/>
            <person name="Deng H."/>
            <person name="Wang Z.W."/>
            <person name="Zhu S.L."/>
            <person name="Zhao X."/>
            <person name="Deng C."/>
            <person name="Niu S.C."/>
            <person name="Huang J."/>
            <person name="Wang M."/>
            <person name="Liu G.H."/>
            <person name="Yang H.J."/>
            <person name="Xiao X.J."/>
            <person name="Hsiao Y.Y."/>
            <person name="Wu W.L."/>
            <person name="Chen Y.Y."/>
            <person name="Mitsuda N."/>
            <person name="Ohme-Takagi M."/>
            <person name="Luo Y.B."/>
            <person name="Van de Peer Y."/>
            <person name="Liu Z.J."/>
        </authorList>
    </citation>
    <scope>NUCLEOTIDE SEQUENCE [LARGE SCALE GENOMIC DNA]</scope>
    <source>
        <tissue evidence="1">The whole plant</tissue>
    </source>
</reference>
<dbReference type="Proteomes" id="UP000233837">
    <property type="component" value="Unassembled WGS sequence"/>
</dbReference>
<dbReference type="InterPro" id="IPR007877">
    <property type="entry name" value="DUF707"/>
</dbReference>
<reference evidence="1 2" key="2">
    <citation type="journal article" date="2017" name="Nature">
        <title>The Apostasia genome and the evolution of orchids.</title>
        <authorList>
            <person name="Zhang G.Q."/>
            <person name="Liu K.W."/>
            <person name="Li Z."/>
            <person name="Lohaus R."/>
            <person name="Hsiao Y.Y."/>
            <person name="Niu S.C."/>
            <person name="Wang J.Y."/>
            <person name="Lin Y.C."/>
            <person name="Xu Q."/>
            <person name="Chen L.J."/>
            <person name="Yoshida K."/>
            <person name="Fujiwara S."/>
            <person name="Wang Z.W."/>
            <person name="Zhang Y.Q."/>
            <person name="Mitsuda N."/>
            <person name="Wang M."/>
            <person name="Liu G.H."/>
            <person name="Pecoraro L."/>
            <person name="Huang H.X."/>
            <person name="Xiao X.J."/>
            <person name="Lin M."/>
            <person name="Wu X.Y."/>
            <person name="Wu W.L."/>
            <person name="Chen Y.Y."/>
            <person name="Chang S.B."/>
            <person name="Sakamoto S."/>
            <person name="Ohme-Takagi M."/>
            <person name="Yagi M."/>
            <person name="Zeng S.J."/>
            <person name="Shen C.Y."/>
            <person name="Yeh C.M."/>
            <person name="Luo Y.B."/>
            <person name="Tsai W.C."/>
            <person name="Van de Peer Y."/>
            <person name="Liu Z.J."/>
        </authorList>
    </citation>
    <scope>NUCLEOTIDE SEQUENCE [LARGE SCALE GENOMIC DNA]</scope>
    <source>
        <tissue evidence="1">The whole plant</tissue>
    </source>
</reference>
<proteinExistence type="predicted"/>
<dbReference type="AlphaFoldDB" id="A0A2I0X0J7"/>
<dbReference type="Pfam" id="PF05212">
    <property type="entry name" value="DUF707"/>
    <property type="match status" value="2"/>
</dbReference>
<sequence length="311" mass="35907">MVPKLKGSTNKRSCAWTALVAIIFLCKTFKSVLSISDQTTESKFCQNQSKPLACESLPQGIIISTTNLEMQHLWKFALPQKKKVNNDPPKTLLAMAVGIKQKKIVNKIVKKFLSIDSTVMLFHYDGFVNGWRDLKWIDRVLHISTANQTKWWFAKRFLHPDVVSEYDYIFLWGEDLRVDYFNPKRYLSIVESERLEISQPELDLSKSEMHHRNTVRTRNWNFNRWLEMRAPVFSKSAWRCSWHLIQNDLILALGVDFKLGNCAQGDITKNVGIVDKKYIVHRRIPTSGGFGGSGVNKVSHLLYSNFPEISL</sequence>
<evidence type="ECO:0000313" key="1">
    <source>
        <dbReference type="EMBL" id="PKU81429.1"/>
    </source>
</evidence>
<protein>
    <submittedName>
        <fullName evidence="1">Uncharacterized protein</fullName>
    </submittedName>
</protein>
<accession>A0A2I0X0J7</accession>
<evidence type="ECO:0000313" key="2">
    <source>
        <dbReference type="Proteomes" id="UP000233837"/>
    </source>
</evidence>
<gene>
    <name evidence="1" type="ORF">MA16_Dca015834</name>
</gene>
<dbReference type="EMBL" id="KZ502242">
    <property type="protein sequence ID" value="PKU81429.1"/>
    <property type="molecule type" value="Genomic_DNA"/>
</dbReference>
<keyword evidence="2" id="KW-1185">Reference proteome</keyword>
<dbReference type="PANTHER" id="PTHR31210:SF11">
    <property type="entry name" value="KETOGLUTARATE REDUCTASE TRANS-SPLICING-LIKE PROTEIN, PUTATIVE (DUF707)-RELATED"/>
    <property type="match status" value="1"/>
</dbReference>